<proteinExistence type="predicted"/>
<protein>
    <submittedName>
        <fullName evidence="2">Uncharacterized protein</fullName>
    </submittedName>
</protein>
<organism evidence="2 3">
    <name type="scientific">Streptomyces pseudovenezuelae</name>
    <dbReference type="NCBI Taxonomy" id="67350"/>
    <lineage>
        <taxon>Bacteria</taxon>
        <taxon>Bacillati</taxon>
        <taxon>Actinomycetota</taxon>
        <taxon>Actinomycetes</taxon>
        <taxon>Kitasatosporales</taxon>
        <taxon>Streptomycetaceae</taxon>
        <taxon>Streptomyces</taxon>
        <taxon>Streptomyces aurantiacus group</taxon>
    </lineage>
</organism>
<feature type="compositionally biased region" description="Basic and acidic residues" evidence="1">
    <location>
        <begin position="1"/>
        <end position="33"/>
    </location>
</feature>
<evidence type="ECO:0000313" key="2">
    <source>
        <dbReference type="EMBL" id="KUM82358.1"/>
    </source>
</evidence>
<dbReference type="RefSeq" id="WP_030498782.1">
    <property type="nucleotide sequence ID" value="NZ_KQ948157.1"/>
</dbReference>
<feature type="compositionally biased region" description="Low complexity" evidence="1">
    <location>
        <begin position="48"/>
        <end position="69"/>
    </location>
</feature>
<gene>
    <name evidence="2" type="ORF">AQI94_42020</name>
</gene>
<dbReference type="Proteomes" id="UP000053039">
    <property type="component" value="Unassembled WGS sequence"/>
</dbReference>
<feature type="region of interest" description="Disordered" evidence="1">
    <location>
        <begin position="1"/>
        <end position="69"/>
    </location>
</feature>
<sequence length="69" mass="7579">MSLDKWQQREVAEHARNNDLSEGEALRELHPEEAPEVPARRTAKAPEAKAPATKAPEAKAPATKAPEQK</sequence>
<evidence type="ECO:0000256" key="1">
    <source>
        <dbReference type="SAM" id="MobiDB-lite"/>
    </source>
</evidence>
<reference evidence="2 3" key="1">
    <citation type="submission" date="2015-10" db="EMBL/GenBank/DDBJ databases">
        <title>Draft genome sequence of Streptomyces pseudovenezuelae DSM 40212, type strain for the species Streptomyces pseudovenezuelae.</title>
        <authorList>
            <person name="Ruckert C."/>
            <person name="Winkler A."/>
            <person name="Kalinowski J."/>
            <person name="Kampfer P."/>
            <person name="Glaeser S."/>
        </authorList>
    </citation>
    <scope>NUCLEOTIDE SEQUENCE [LARGE SCALE GENOMIC DNA]</scope>
    <source>
        <strain evidence="2 3">DSM 40212</strain>
    </source>
</reference>
<dbReference type="EMBL" id="LMWM01000060">
    <property type="protein sequence ID" value="KUM82358.1"/>
    <property type="molecule type" value="Genomic_DNA"/>
</dbReference>
<evidence type="ECO:0000313" key="3">
    <source>
        <dbReference type="Proteomes" id="UP000053039"/>
    </source>
</evidence>
<dbReference type="AlphaFoldDB" id="A0A117PMG9"/>
<name>A0A117PMG9_9ACTN</name>
<comment type="caution">
    <text evidence="2">The sequence shown here is derived from an EMBL/GenBank/DDBJ whole genome shotgun (WGS) entry which is preliminary data.</text>
</comment>
<accession>A0A117PMG9</accession>